<dbReference type="CDD" id="cd17546">
    <property type="entry name" value="REC_hyHK_CKI1_RcsC-like"/>
    <property type="match status" value="1"/>
</dbReference>
<evidence type="ECO:0000259" key="18">
    <source>
        <dbReference type="PROSITE" id="PS50112"/>
    </source>
</evidence>
<dbReference type="InterPro" id="IPR004358">
    <property type="entry name" value="Sig_transdc_His_kin-like_C"/>
</dbReference>
<dbReference type="NCBIfam" id="TIGR00229">
    <property type="entry name" value="sensory_box"/>
    <property type="match status" value="1"/>
</dbReference>
<dbReference type="PANTHER" id="PTHR43047">
    <property type="entry name" value="TWO-COMPONENT HISTIDINE PROTEIN KINASE"/>
    <property type="match status" value="1"/>
</dbReference>
<evidence type="ECO:0000259" key="19">
    <source>
        <dbReference type="PROSITE" id="PS50113"/>
    </source>
</evidence>
<dbReference type="Gene3D" id="3.30.565.10">
    <property type="entry name" value="Histidine kinase-like ATPase, C-terminal domain"/>
    <property type="match status" value="1"/>
</dbReference>
<dbReference type="InterPro" id="IPR033479">
    <property type="entry name" value="dCache_1"/>
</dbReference>
<dbReference type="FunFam" id="3.30.450.20:FF:000099">
    <property type="entry name" value="Sensory box sensor histidine kinase"/>
    <property type="match status" value="1"/>
</dbReference>
<dbReference type="EMBL" id="SDKK01000003">
    <property type="protein sequence ID" value="TYC61093.1"/>
    <property type="molecule type" value="Genomic_DNA"/>
</dbReference>
<dbReference type="AlphaFoldDB" id="A0A6C2D5U9"/>
<dbReference type="RefSeq" id="WP_148577628.1">
    <property type="nucleotide sequence ID" value="NZ_SDKK01000003.1"/>
</dbReference>
<keyword evidence="4" id="KW-1003">Cell membrane</keyword>
<dbReference type="Pfam" id="PF00072">
    <property type="entry name" value="Response_reg"/>
    <property type="match status" value="1"/>
</dbReference>
<evidence type="ECO:0000256" key="15">
    <source>
        <dbReference type="SAM" id="Phobius"/>
    </source>
</evidence>
<dbReference type="InterPro" id="IPR001610">
    <property type="entry name" value="PAC"/>
</dbReference>
<dbReference type="InterPro" id="IPR011006">
    <property type="entry name" value="CheY-like_superfamily"/>
</dbReference>
<dbReference type="SMART" id="SM00091">
    <property type="entry name" value="PAS"/>
    <property type="match status" value="1"/>
</dbReference>
<accession>A0A6C2D5U9</accession>
<dbReference type="PROSITE" id="PS50113">
    <property type="entry name" value="PAC"/>
    <property type="match status" value="1"/>
</dbReference>
<protein>
    <recommendedName>
        <fullName evidence="13">Virulence sensor protein BvgS</fullName>
        <ecNumber evidence="3">2.7.13.3</ecNumber>
    </recommendedName>
</protein>
<dbReference type="GO" id="GO:0009927">
    <property type="term" value="F:histidine phosphotransfer kinase activity"/>
    <property type="evidence" value="ECO:0007669"/>
    <property type="project" value="TreeGrafter"/>
</dbReference>
<dbReference type="OrthoDB" id="5290456at2"/>
<feature type="domain" description="PAS" evidence="18">
    <location>
        <begin position="346"/>
        <end position="417"/>
    </location>
</feature>
<dbReference type="CDD" id="cd12915">
    <property type="entry name" value="PDC2_DGC_like"/>
    <property type="match status" value="1"/>
</dbReference>
<dbReference type="CDD" id="cd16922">
    <property type="entry name" value="HATPase_EvgS-ArcB-TorS-like"/>
    <property type="match status" value="1"/>
</dbReference>
<organism evidence="20 21">
    <name type="scientific">Zoogloea oleivorans</name>
    <dbReference type="NCBI Taxonomy" id="1552750"/>
    <lineage>
        <taxon>Bacteria</taxon>
        <taxon>Pseudomonadati</taxon>
        <taxon>Pseudomonadota</taxon>
        <taxon>Betaproteobacteria</taxon>
        <taxon>Rhodocyclales</taxon>
        <taxon>Zoogloeaceae</taxon>
        <taxon>Zoogloea</taxon>
    </lineage>
</organism>
<dbReference type="InterPro" id="IPR003661">
    <property type="entry name" value="HisK_dim/P_dom"/>
</dbReference>
<dbReference type="PROSITE" id="PS50110">
    <property type="entry name" value="RESPONSE_REGULATORY"/>
    <property type="match status" value="1"/>
</dbReference>
<evidence type="ECO:0000256" key="7">
    <source>
        <dbReference type="ARBA" id="ARBA00022692"/>
    </source>
</evidence>
<dbReference type="InterPro" id="IPR013655">
    <property type="entry name" value="PAS_fold_3"/>
</dbReference>
<evidence type="ECO:0000313" key="21">
    <source>
        <dbReference type="Proteomes" id="UP000389128"/>
    </source>
</evidence>
<dbReference type="InterPro" id="IPR003594">
    <property type="entry name" value="HATPase_dom"/>
</dbReference>
<reference evidence="20 21" key="1">
    <citation type="submission" date="2019-01" db="EMBL/GenBank/DDBJ databases">
        <title>Zoogloea oleivorans genome sequencing and assembly.</title>
        <authorList>
            <person name="Tancsics A."/>
            <person name="Farkas M."/>
            <person name="Kriszt B."/>
            <person name="Maroti G."/>
            <person name="Horvath B."/>
        </authorList>
    </citation>
    <scope>NUCLEOTIDE SEQUENCE [LARGE SCALE GENOMIC DNA]</scope>
    <source>
        <strain evidence="20 21">Buc</strain>
    </source>
</reference>
<dbReference type="InterPro" id="IPR001789">
    <property type="entry name" value="Sig_transdc_resp-reg_receiver"/>
</dbReference>
<dbReference type="SUPFAM" id="SSF55874">
    <property type="entry name" value="ATPase domain of HSP90 chaperone/DNA topoisomerase II/histidine kinase"/>
    <property type="match status" value="1"/>
</dbReference>
<evidence type="ECO:0000256" key="4">
    <source>
        <dbReference type="ARBA" id="ARBA00022475"/>
    </source>
</evidence>
<evidence type="ECO:0000256" key="11">
    <source>
        <dbReference type="ARBA" id="ARBA00023136"/>
    </source>
</evidence>
<feature type="domain" description="Response regulatory" evidence="17">
    <location>
        <begin position="729"/>
        <end position="846"/>
    </location>
</feature>
<dbReference type="Pfam" id="PF02743">
    <property type="entry name" value="dCache_1"/>
    <property type="match status" value="1"/>
</dbReference>
<dbReference type="InterPro" id="IPR035965">
    <property type="entry name" value="PAS-like_dom_sf"/>
</dbReference>
<evidence type="ECO:0000256" key="12">
    <source>
        <dbReference type="ARBA" id="ARBA00058004"/>
    </source>
</evidence>
<evidence type="ECO:0000256" key="1">
    <source>
        <dbReference type="ARBA" id="ARBA00000085"/>
    </source>
</evidence>
<evidence type="ECO:0000313" key="20">
    <source>
        <dbReference type="EMBL" id="TYC61093.1"/>
    </source>
</evidence>
<dbReference type="SMART" id="SM00388">
    <property type="entry name" value="HisKA"/>
    <property type="match status" value="1"/>
</dbReference>
<evidence type="ECO:0000256" key="13">
    <source>
        <dbReference type="ARBA" id="ARBA00070152"/>
    </source>
</evidence>
<dbReference type="Gene3D" id="1.10.287.130">
    <property type="match status" value="1"/>
</dbReference>
<dbReference type="SMART" id="SM00387">
    <property type="entry name" value="HATPase_c"/>
    <property type="match status" value="1"/>
</dbReference>
<dbReference type="PROSITE" id="PS50109">
    <property type="entry name" value="HIS_KIN"/>
    <property type="match status" value="1"/>
</dbReference>
<evidence type="ECO:0000256" key="8">
    <source>
        <dbReference type="ARBA" id="ARBA00022777"/>
    </source>
</evidence>
<keyword evidence="8" id="KW-0418">Kinase</keyword>
<dbReference type="CDD" id="cd00130">
    <property type="entry name" value="PAS"/>
    <property type="match status" value="1"/>
</dbReference>
<dbReference type="InterPro" id="IPR036890">
    <property type="entry name" value="HATPase_C_sf"/>
</dbReference>
<dbReference type="SMART" id="SM00086">
    <property type="entry name" value="PAC"/>
    <property type="match status" value="1"/>
</dbReference>
<dbReference type="GO" id="GO:0005886">
    <property type="term" value="C:plasma membrane"/>
    <property type="evidence" value="ECO:0007669"/>
    <property type="project" value="UniProtKB-SubCell"/>
</dbReference>
<evidence type="ECO:0000256" key="5">
    <source>
        <dbReference type="ARBA" id="ARBA00022553"/>
    </source>
</evidence>
<dbReference type="Gene3D" id="3.40.50.2300">
    <property type="match status" value="1"/>
</dbReference>
<feature type="modified residue" description="4-aspartylphosphate" evidence="14">
    <location>
        <position position="781"/>
    </location>
</feature>
<keyword evidence="11 15" id="KW-0472">Membrane</keyword>
<evidence type="ECO:0000256" key="2">
    <source>
        <dbReference type="ARBA" id="ARBA00004651"/>
    </source>
</evidence>
<dbReference type="InterPro" id="IPR000700">
    <property type="entry name" value="PAS-assoc_C"/>
</dbReference>
<keyword evidence="9 15" id="KW-1133">Transmembrane helix</keyword>
<dbReference type="Proteomes" id="UP000389128">
    <property type="component" value="Unassembled WGS sequence"/>
</dbReference>
<evidence type="ECO:0000259" key="16">
    <source>
        <dbReference type="PROSITE" id="PS50109"/>
    </source>
</evidence>
<keyword evidence="5 14" id="KW-0597">Phosphoprotein</keyword>
<comment type="catalytic activity">
    <reaction evidence="1">
        <text>ATP + protein L-histidine = ADP + protein N-phospho-L-histidine.</text>
        <dbReference type="EC" id="2.7.13.3"/>
    </reaction>
</comment>
<dbReference type="CDD" id="cd00082">
    <property type="entry name" value="HisKA"/>
    <property type="match status" value="1"/>
</dbReference>
<dbReference type="GO" id="GO:0000155">
    <property type="term" value="F:phosphorelay sensor kinase activity"/>
    <property type="evidence" value="ECO:0007669"/>
    <property type="project" value="InterPro"/>
</dbReference>
<dbReference type="SUPFAM" id="SSF55785">
    <property type="entry name" value="PYP-like sensor domain (PAS domain)"/>
    <property type="match status" value="1"/>
</dbReference>
<dbReference type="PROSITE" id="PS50112">
    <property type="entry name" value="PAS"/>
    <property type="match status" value="1"/>
</dbReference>
<feature type="transmembrane region" description="Helical" evidence="15">
    <location>
        <begin position="15"/>
        <end position="37"/>
    </location>
</feature>
<keyword evidence="21" id="KW-1185">Reference proteome</keyword>
<evidence type="ECO:0000256" key="14">
    <source>
        <dbReference type="PROSITE-ProRule" id="PRU00169"/>
    </source>
</evidence>
<comment type="function">
    <text evidence="12">Member of the two-component regulatory system BvgS/BvgA. Phosphorylates BvgA via a four-step phosphorelay in response to environmental signals.</text>
</comment>
<evidence type="ECO:0000259" key="17">
    <source>
        <dbReference type="PROSITE" id="PS50110"/>
    </source>
</evidence>
<comment type="subcellular location">
    <subcellularLocation>
        <location evidence="2">Cell membrane</location>
        <topology evidence="2">Multi-pass membrane protein</topology>
    </subcellularLocation>
</comment>
<dbReference type="InterPro" id="IPR000014">
    <property type="entry name" value="PAS"/>
</dbReference>
<feature type="domain" description="Histidine kinase" evidence="16">
    <location>
        <begin position="489"/>
        <end position="706"/>
    </location>
</feature>
<dbReference type="InterPro" id="IPR005467">
    <property type="entry name" value="His_kinase_dom"/>
</dbReference>
<dbReference type="Pfam" id="PF02518">
    <property type="entry name" value="HATPase_c"/>
    <property type="match status" value="1"/>
</dbReference>
<dbReference type="PRINTS" id="PR00344">
    <property type="entry name" value="BCTRLSENSOR"/>
</dbReference>
<feature type="transmembrane region" description="Helical" evidence="15">
    <location>
        <begin position="295"/>
        <end position="316"/>
    </location>
</feature>
<keyword evidence="10" id="KW-0902">Two-component regulatory system</keyword>
<dbReference type="EC" id="2.7.13.3" evidence="3"/>
<comment type="caution">
    <text evidence="20">The sequence shown here is derived from an EMBL/GenBank/DDBJ whole genome shotgun (WGS) entry which is preliminary data.</text>
</comment>
<evidence type="ECO:0000256" key="6">
    <source>
        <dbReference type="ARBA" id="ARBA00022679"/>
    </source>
</evidence>
<dbReference type="FunFam" id="3.30.565.10:FF:000010">
    <property type="entry name" value="Sensor histidine kinase RcsC"/>
    <property type="match status" value="1"/>
</dbReference>
<dbReference type="PANTHER" id="PTHR43047:SF72">
    <property type="entry name" value="OSMOSENSING HISTIDINE PROTEIN KINASE SLN1"/>
    <property type="match status" value="1"/>
</dbReference>
<feature type="domain" description="PAC" evidence="19">
    <location>
        <begin position="419"/>
        <end position="471"/>
    </location>
</feature>
<dbReference type="SUPFAM" id="SSF47384">
    <property type="entry name" value="Homodimeric domain of signal transducing histidine kinase"/>
    <property type="match status" value="1"/>
</dbReference>
<gene>
    <name evidence="20" type="ORF">ETQ85_03290</name>
</gene>
<keyword evidence="7 15" id="KW-0812">Transmembrane</keyword>
<dbReference type="Gene3D" id="3.30.450.20">
    <property type="entry name" value="PAS domain"/>
    <property type="match status" value="3"/>
</dbReference>
<evidence type="ECO:0000256" key="10">
    <source>
        <dbReference type="ARBA" id="ARBA00023012"/>
    </source>
</evidence>
<dbReference type="Pfam" id="PF00512">
    <property type="entry name" value="HisKA"/>
    <property type="match status" value="1"/>
</dbReference>
<evidence type="ECO:0000256" key="3">
    <source>
        <dbReference type="ARBA" id="ARBA00012438"/>
    </source>
</evidence>
<dbReference type="InterPro" id="IPR036097">
    <property type="entry name" value="HisK_dim/P_sf"/>
</dbReference>
<dbReference type="CDD" id="cd12914">
    <property type="entry name" value="PDC1_DGC_like"/>
    <property type="match status" value="1"/>
</dbReference>
<dbReference type="Pfam" id="PF08447">
    <property type="entry name" value="PAS_3"/>
    <property type="match status" value="1"/>
</dbReference>
<name>A0A6C2D5U9_9RHOO</name>
<dbReference type="SMART" id="SM00448">
    <property type="entry name" value="REC"/>
    <property type="match status" value="1"/>
</dbReference>
<dbReference type="SUPFAM" id="SSF52172">
    <property type="entry name" value="CheY-like"/>
    <property type="match status" value="1"/>
</dbReference>
<evidence type="ECO:0000256" key="9">
    <source>
        <dbReference type="ARBA" id="ARBA00022989"/>
    </source>
</evidence>
<proteinExistence type="predicted"/>
<sequence>MPGSTGVQAGSGQSFRILVTAVLCGLGLVTAFVCYTLDESYRRHQASAEENLENLALSLEHFLNAHFQAEDLALQSAADEFRRLDELSPFPAGAFTDYLKALPLRLPNVVAIRAADSAGIVRFGAGADPARGISLAERQFFRETMENRRLVFGLPLKSRVSGEWVFPLSYPLLRRDGSFGGVVYANTDKAYIAALFASMKVGPHGVVTLFDQQRRVLIRYPDRAELLDEKVVILSAPQTIEALDAGKSQATYQNVSTVDGQLRTHSFRRVGNYPVYILVGLAREDYLAPWKQERLVAGGFLAILAGGLLTLCVALRRSWLRRDEAMTKVLAAEADLRHSVSALTVSEARFRTLTDGLPQMVWVGRSDGSIEYLSHHWHEFTGRPVAELLADKSWRGLVHPDDRVPMRAAWHVAAAGGEFQSQCRICRHDGVWRVFDSRAVAQRDDAGAVVQWIGSCTDISEAEEAREALLRAKEQAVEASRAKSEFVANMSHEIRTPLNGVLGLAQIGFRDSAPATPAHVIFGRILESGKLLLGIINDVLDFSKIEAGKLGIESVPVSLPQTLSLAVESMCDRATEKGLVLRLELAPDLPAACLSDSLRLNQILTNLLSNAIKFTAAGEVALLARRDGRRLKLWVTDTGIGMSEEQLARLFVPFEQADGSTTRRFGGTGLGLAITRRLVEMLGGTIRVFSTEGRGSRFEVSLPLVEVPSEFAESVPAAGSPGARLRGLRVLAAEDNPVNQLVLEDALLFEGALVTLVDDGQQAVERIEQDGAATYDVVLMDVMMPVMDGHEAASRIHVLAPALPIIGQTAHAMAEERDLCLRSGMVDCITKPLDPEVLVAVILASLQGAGDAA</sequence>
<keyword evidence="6" id="KW-0808">Transferase</keyword>